<evidence type="ECO:0000313" key="3">
    <source>
        <dbReference type="Proteomes" id="UP000268162"/>
    </source>
</evidence>
<dbReference type="AlphaFoldDB" id="A0A4P9ZSL7"/>
<sequence length="471" mass="51869">MALTELEEDLLQYLTDHHVAAFESALERAQANLDLEAVGGDPLHPIPRLDIHLALDPSTAADYSPLLGHLLTHYAGTPYFNPHMPSTLGRQCYRYLLRACFRTLSDYSLGPQLPYYYHHHHHPLGNPTDSAHTIRTILFHHVRSLFHRFTAHSLHSAFPNSDRGLKTGMLASTPNSESPPPLPLAGETLLASLVSIVPVPPSGEPVLPTDHEEEEEEGGTTPTKTGACLHVGILTSFHSYGAVVHTLRTLAHQLSRWGSWVVVSGQSTGRVPQRKYFESSNGAEYLEDPCLGDASDGVLLVDEASALPPAQLIMLDRLLQHNLAAVQSFPEVATPDYSQRVAELAHYLAHCRQVAVHTVDGRVLSAPLSTSSSPTCPGHPSPSPVDSRLLLSRYFDRFRAWQRKHPYVLESGSRVLITLTKLTQAHAKLHLRTVPQVEDALFSVRVMEATLTVKYRACVCSQGGLDWLISD</sequence>
<feature type="region of interest" description="Disordered" evidence="1">
    <location>
        <begin position="201"/>
        <end position="224"/>
    </location>
</feature>
<accession>A0A4P9ZSL7</accession>
<dbReference type="EMBL" id="ML002631">
    <property type="protein sequence ID" value="RKP36566.1"/>
    <property type="molecule type" value="Genomic_DNA"/>
</dbReference>
<dbReference type="Proteomes" id="UP000268162">
    <property type="component" value="Unassembled WGS sequence"/>
</dbReference>
<feature type="region of interest" description="Disordered" evidence="1">
    <location>
        <begin position="165"/>
        <end position="184"/>
    </location>
</feature>
<reference evidence="3" key="1">
    <citation type="journal article" date="2018" name="Nat. Microbiol.">
        <title>Leveraging single-cell genomics to expand the fungal tree of life.</title>
        <authorList>
            <person name="Ahrendt S.R."/>
            <person name="Quandt C.A."/>
            <person name="Ciobanu D."/>
            <person name="Clum A."/>
            <person name="Salamov A."/>
            <person name="Andreopoulos B."/>
            <person name="Cheng J.F."/>
            <person name="Woyke T."/>
            <person name="Pelin A."/>
            <person name="Henrissat B."/>
            <person name="Reynolds N.K."/>
            <person name="Benny G.L."/>
            <person name="Smith M.E."/>
            <person name="James T.Y."/>
            <person name="Grigoriev I.V."/>
        </authorList>
    </citation>
    <scope>NUCLEOTIDE SEQUENCE [LARGE SCALE GENOMIC DNA]</scope>
    <source>
        <strain evidence="3">RSA 468</strain>
    </source>
</reference>
<proteinExistence type="predicted"/>
<evidence type="ECO:0000313" key="2">
    <source>
        <dbReference type="EMBL" id="RKP36566.1"/>
    </source>
</evidence>
<organism evidence="2 3">
    <name type="scientific">Dimargaris cristalligena</name>
    <dbReference type="NCBI Taxonomy" id="215637"/>
    <lineage>
        <taxon>Eukaryota</taxon>
        <taxon>Fungi</taxon>
        <taxon>Fungi incertae sedis</taxon>
        <taxon>Zoopagomycota</taxon>
        <taxon>Kickxellomycotina</taxon>
        <taxon>Dimargaritomycetes</taxon>
        <taxon>Dimargaritales</taxon>
        <taxon>Dimargaritaceae</taxon>
        <taxon>Dimargaris</taxon>
    </lineage>
</organism>
<evidence type="ECO:0000256" key="1">
    <source>
        <dbReference type="SAM" id="MobiDB-lite"/>
    </source>
</evidence>
<protein>
    <submittedName>
        <fullName evidence="2">Uncharacterized protein</fullName>
    </submittedName>
</protein>
<keyword evidence="3" id="KW-1185">Reference proteome</keyword>
<gene>
    <name evidence="2" type="ORF">BJ085DRAFT_31904</name>
</gene>
<name>A0A4P9ZSL7_9FUNG</name>